<proteinExistence type="predicted"/>
<reference evidence="2" key="1">
    <citation type="submission" date="2020-11" db="EMBL/GenBank/DDBJ databases">
        <authorList>
            <person name="Whiteford S."/>
        </authorList>
    </citation>
    <scope>NUCLEOTIDE SEQUENCE</scope>
</reference>
<organism evidence="2 3">
    <name type="scientific">Plutella xylostella</name>
    <name type="common">Diamondback moth</name>
    <name type="synonym">Plutella maculipennis</name>
    <dbReference type="NCBI Taxonomy" id="51655"/>
    <lineage>
        <taxon>Eukaryota</taxon>
        <taxon>Metazoa</taxon>
        <taxon>Ecdysozoa</taxon>
        <taxon>Arthropoda</taxon>
        <taxon>Hexapoda</taxon>
        <taxon>Insecta</taxon>
        <taxon>Pterygota</taxon>
        <taxon>Neoptera</taxon>
        <taxon>Endopterygota</taxon>
        <taxon>Lepidoptera</taxon>
        <taxon>Glossata</taxon>
        <taxon>Ditrysia</taxon>
        <taxon>Yponomeutoidea</taxon>
        <taxon>Plutellidae</taxon>
        <taxon>Plutella</taxon>
    </lineage>
</organism>
<feature type="compositionally biased region" description="Polar residues" evidence="1">
    <location>
        <begin position="38"/>
        <end position="52"/>
    </location>
</feature>
<feature type="compositionally biased region" description="Low complexity" evidence="1">
    <location>
        <begin position="14"/>
        <end position="33"/>
    </location>
</feature>
<comment type="caution">
    <text evidence="2">The sequence shown here is derived from an EMBL/GenBank/DDBJ whole genome shotgun (WGS) entry which is preliminary data.</text>
</comment>
<dbReference type="EMBL" id="CAJHNJ030000014">
    <property type="protein sequence ID" value="CAG9112682.1"/>
    <property type="molecule type" value="Genomic_DNA"/>
</dbReference>
<sequence>MLSTLVIHDKQKSDSGVSQQESSVSEMVSPPVDLDAGGSQSLVTGDSASTVSPKLPQWYRGPSRECDTPSCPQQPLWPPSGSAQTLRSQLAVHCAPPCVHEEM</sequence>
<feature type="region of interest" description="Disordered" evidence="1">
    <location>
        <begin position="1"/>
        <end position="84"/>
    </location>
</feature>
<name>A0A8S4EAC0_PLUXY</name>
<dbReference type="AlphaFoldDB" id="A0A8S4EAC0"/>
<evidence type="ECO:0000313" key="3">
    <source>
        <dbReference type="Proteomes" id="UP000653454"/>
    </source>
</evidence>
<evidence type="ECO:0000256" key="1">
    <source>
        <dbReference type="SAM" id="MobiDB-lite"/>
    </source>
</evidence>
<protein>
    <submittedName>
        <fullName evidence="2">(diamondback moth) hypothetical protein</fullName>
    </submittedName>
</protein>
<keyword evidence="3" id="KW-1185">Reference proteome</keyword>
<gene>
    <name evidence="2" type="ORF">PLXY2_LOCUS4991</name>
</gene>
<dbReference type="Proteomes" id="UP000653454">
    <property type="component" value="Unassembled WGS sequence"/>
</dbReference>
<evidence type="ECO:0000313" key="2">
    <source>
        <dbReference type="EMBL" id="CAG9112682.1"/>
    </source>
</evidence>
<accession>A0A8S4EAC0</accession>